<dbReference type="Pfam" id="PF14347">
    <property type="entry name" value="DUF4399"/>
    <property type="match status" value="1"/>
</dbReference>
<comment type="caution">
    <text evidence="3">The sequence shown here is derived from an EMBL/GenBank/DDBJ whole genome shotgun (WGS) entry which is preliminary data.</text>
</comment>
<evidence type="ECO:0000256" key="1">
    <source>
        <dbReference type="SAM" id="SignalP"/>
    </source>
</evidence>
<feature type="signal peptide" evidence="1">
    <location>
        <begin position="1"/>
        <end position="24"/>
    </location>
</feature>
<evidence type="ECO:0000313" key="4">
    <source>
        <dbReference type="Proteomes" id="UP000675882"/>
    </source>
</evidence>
<accession>A0A916F8R3</accession>
<evidence type="ECO:0000259" key="2">
    <source>
        <dbReference type="Pfam" id="PF14347"/>
    </source>
</evidence>
<proteinExistence type="predicted"/>
<protein>
    <submittedName>
        <fullName evidence="3">ATPases of the AAA+ class</fullName>
    </submittedName>
</protein>
<dbReference type="AlphaFoldDB" id="A0A916F8R3"/>
<dbReference type="EMBL" id="CAJNBL010000002">
    <property type="protein sequence ID" value="CAE6688071.1"/>
    <property type="molecule type" value="Genomic_DNA"/>
</dbReference>
<feature type="chain" id="PRO_5037549273" evidence="1">
    <location>
        <begin position="25"/>
        <end position="145"/>
    </location>
</feature>
<keyword evidence="1" id="KW-0732">Signal</keyword>
<dbReference type="Proteomes" id="UP000675882">
    <property type="component" value="Unassembled WGS sequence"/>
</dbReference>
<dbReference type="InterPro" id="IPR025512">
    <property type="entry name" value="DUF4399"/>
</dbReference>
<evidence type="ECO:0000313" key="3">
    <source>
        <dbReference type="EMBL" id="CAE6688071.1"/>
    </source>
</evidence>
<name>A0A916F8R3_9PROT</name>
<organism evidence="3 4">
    <name type="scientific">Candidatus Nitrotoga fabula</name>
    <dbReference type="NCBI Taxonomy" id="2182327"/>
    <lineage>
        <taxon>Bacteria</taxon>
        <taxon>Pseudomonadati</taxon>
        <taxon>Pseudomonadota</taxon>
        <taxon>Betaproteobacteria</taxon>
        <taxon>Nitrosomonadales</taxon>
        <taxon>Gallionellaceae</taxon>
        <taxon>Candidatus Nitrotoga</taxon>
    </lineage>
</organism>
<sequence length="145" mass="15724">MKMKFALPMFLLSASIGYAHTAMASYYDVKPLAVQRVYFIEPMDGAVVESEFKVGMGVQGMEVMPAGTIAENTGHHHLLIDATQQINAGETIPAGSDKHLHFGKGQTETKIKLAPGPHTLTLQFANGAHVSYGEKMRSTIHVTVK</sequence>
<reference evidence="3" key="1">
    <citation type="submission" date="2021-02" db="EMBL/GenBank/DDBJ databases">
        <authorList>
            <person name="Han P."/>
        </authorList>
    </citation>
    <scope>NUCLEOTIDE SEQUENCE</scope>
    <source>
        <strain evidence="3">Candidatus Nitrotoga sp. ZN8</strain>
    </source>
</reference>
<keyword evidence="4" id="KW-1185">Reference proteome</keyword>
<gene>
    <name evidence="3" type="ORF">NTGZN8_100052</name>
</gene>
<feature type="domain" description="DUF4399" evidence="2">
    <location>
        <begin position="54"/>
        <end position="145"/>
    </location>
</feature>